<name>C0INP8_9BACT</name>
<protein>
    <submittedName>
        <fullName evidence="1">Uncharacterized protein</fullName>
    </submittedName>
</protein>
<sequence>MRSMSVTRPLILIFCILLTVAGYYALVMDRKPANNAAGNAPMELQE</sequence>
<dbReference type="EMBL" id="EU408356">
    <property type="protein sequence ID" value="ACN58934.1"/>
    <property type="molecule type" value="Genomic_DNA"/>
</dbReference>
<reference evidence="1" key="1">
    <citation type="journal article" date="2009" name="ISME J.">
        <title>Functional metagenomics reveals diverse beta-lactamases in a remote Alaskan soil.</title>
        <authorList>
            <person name="Allen H.K."/>
            <person name="Moe L.A."/>
            <person name="Rodbumrer J."/>
            <person name="Gaarder A."/>
            <person name="Handelsman J."/>
        </authorList>
    </citation>
    <scope>NUCLEOTIDE SEQUENCE</scope>
</reference>
<organism evidence="1">
    <name type="scientific">uncultured bacterium BLR7</name>
    <dbReference type="NCBI Taxonomy" id="506523"/>
    <lineage>
        <taxon>Bacteria</taxon>
        <taxon>environmental samples</taxon>
    </lineage>
</organism>
<accession>C0INP8</accession>
<dbReference type="AlphaFoldDB" id="C0INP8"/>
<gene>
    <name evidence="1" type="ORF">AKSOIL_0092</name>
</gene>
<evidence type="ECO:0000313" key="1">
    <source>
        <dbReference type="EMBL" id="ACN58934.1"/>
    </source>
</evidence>
<proteinExistence type="predicted"/>